<keyword evidence="4" id="KW-1185">Reference proteome</keyword>
<sequence length="128" mass="12998">MSLDEAKVAGPGAPRHSGGMRLECPACAAAYDVPDSLLAPGRAVRCVRCAQSWVPVPPRLEAPPRRLALPPLRPSGPPAAPGLAGVAVAWAASLAAVAAGGAALWHWRAEIAAAWPPAARLLALLPQG</sequence>
<comment type="caution">
    <text evidence="3">The sequence shown here is derived from an EMBL/GenBank/DDBJ whole genome shotgun (WGS) entry which is preliminary data.</text>
</comment>
<dbReference type="EMBL" id="PDNU01000006">
    <property type="protein sequence ID" value="PHK95826.1"/>
    <property type="molecule type" value="Genomic_DNA"/>
</dbReference>
<keyword evidence="1" id="KW-1133">Transmembrane helix</keyword>
<name>A0A2C7AFC1_9PROT</name>
<dbReference type="NCBIfam" id="TIGR02098">
    <property type="entry name" value="MJ0042_CXXC"/>
    <property type="match status" value="1"/>
</dbReference>
<organism evidence="3 4">
    <name type="scientific">Teichococcus rhizosphaerae</name>
    <dbReference type="NCBI Taxonomy" id="1335062"/>
    <lineage>
        <taxon>Bacteria</taxon>
        <taxon>Pseudomonadati</taxon>
        <taxon>Pseudomonadota</taxon>
        <taxon>Alphaproteobacteria</taxon>
        <taxon>Acetobacterales</taxon>
        <taxon>Roseomonadaceae</taxon>
        <taxon>Roseomonas</taxon>
    </lineage>
</organism>
<dbReference type="OrthoDB" id="7159357at2"/>
<evidence type="ECO:0000259" key="2">
    <source>
        <dbReference type="Pfam" id="PF13717"/>
    </source>
</evidence>
<accession>A0A2C7AFC1</accession>
<keyword evidence="1" id="KW-0812">Transmembrane</keyword>
<feature type="domain" description="Zinc finger/thioredoxin putative" evidence="2">
    <location>
        <begin position="20"/>
        <end position="53"/>
    </location>
</feature>
<proteinExistence type="predicted"/>
<keyword evidence="1" id="KW-0472">Membrane</keyword>
<dbReference type="Proteomes" id="UP000223527">
    <property type="component" value="Unassembled WGS sequence"/>
</dbReference>
<gene>
    <name evidence="3" type="ORF">CR162_05625</name>
</gene>
<evidence type="ECO:0000256" key="1">
    <source>
        <dbReference type="SAM" id="Phobius"/>
    </source>
</evidence>
<dbReference type="Pfam" id="PF13717">
    <property type="entry name" value="Zn_ribbon_4"/>
    <property type="match status" value="1"/>
</dbReference>
<feature type="transmembrane region" description="Helical" evidence="1">
    <location>
        <begin position="79"/>
        <end position="105"/>
    </location>
</feature>
<evidence type="ECO:0000313" key="3">
    <source>
        <dbReference type="EMBL" id="PHK95826.1"/>
    </source>
</evidence>
<dbReference type="InterPro" id="IPR011723">
    <property type="entry name" value="Znf/thioredoxin_put"/>
</dbReference>
<dbReference type="AlphaFoldDB" id="A0A2C7AFC1"/>
<evidence type="ECO:0000313" key="4">
    <source>
        <dbReference type="Proteomes" id="UP000223527"/>
    </source>
</evidence>
<reference evidence="3 4" key="1">
    <citation type="submission" date="2017-10" db="EMBL/GenBank/DDBJ databases">
        <authorList>
            <person name="Banno H."/>
            <person name="Chua N.-H."/>
        </authorList>
    </citation>
    <scope>NUCLEOTIDE SEQUENCE [LARGE SCALE GENOMIC DNA]</scope>
    <source>
        <strain evidence="3 4">YW11</strain>
    </source>
</reference>
<protein>
    <recommendedName>
        <fullName evidence="2">Zinc finger/thioredoxin putative domain-containing protein</fullName>
    </recommendedName>
</protein>